<comment type="caution">
    <text evidence="2">The sequence shown here is derived from an EMBL/GenBank/DDBJ whole genome shotgun (WGS) entry which is preliminary data.</text>
</comment>
<keyword evidence="3" id="KW-1185">Reference proteome</keyword>
<proteinExistence type="predicted"/>
<evidence type="ECO:0000256" key="1">
    <source>
        <dbReference type="SAM" id="MobiDB-lite"/>
    </source>
</evidence>
<dbReference type="EMBL" id="NQVE01000192">
    <property type="protein sequence ID" value="RAL40959.1"/>
    <property type="molecule type" value="Genomic_DNA"/>
</dbReference>
<sequence>MGIWGFISSTADSVKRNTPGPVKRACTASYTYSSLAVGKIGYACGLVVDVRRLNPAQYIPDSETRAKIAVFATRFAKNAAVYTVNEIAKNNPVSKAVASTYKKTIRELECENHKDKKDQRVMKHVSAASTKNHADVEPSELREPEVKDKLRMFLPVRELAACRVFNELIILDILCATHNDHHSTRQDIPRDKAGVVEV</sequence>
<reference evidence="2 3" key="1">
    <citation type="submission" date="2018-06" db="EMBL/GenBank/DDBJ databases">
        <title>The Genome of Cuscuta australis (Dodder) Provides Insight into the Evolution of Plant Parasitism.</title>
        <authorList>
            <person name="Liu H."/>
        </authorList>
    </citation>
    <scope>NUCLEOTIDE SEQUENCE [LARGE SCALE GENOMIC DNA]</scope>
    <source>
        <strain evidence="3">cv. Yunnan</strain>
        <tissue evidence="2">Vines</tissue>
    </source>
</reference>
<accession>A0A328D9J5</accession>
<evidence type="ECO:0000313" key="2">
    <source>
        <dbReference type="EMBL" id="RAL40959.1"/>
    </source>
</evidence>
<feature type="compositionally biased region" description="Basic and acidic residues" evidence="1">
    <location>
        <begin position="132"/>
        <end position="142"/>
    </location>
</feature>
<feature type="region of interest" description="Disordered" evidence="1">
    <location>
        <begin position="116"/>
        <end position="142"/>
    </location>
</feature>
<dbReference type="AlphaFoldDB" id="A0A328D9J5"/>
<gene>
    <name evidence="2" type="ORF">DM860_008657</name>
</gene>
<name>A0A328D9J5_9ASTE</name>
<dbReference type="Proteomes" id="UP000249390">
    <property type="component" value="Unassembled WGS sequence"/>
</dbReference>
<evidence type="ECO:0000313" key="3">
    <source>
        <dbReference type="Proteomes" id="UP000249390"/>
    </source>
</evidence>
<protein>
    <submittedName>
        <fullName evidence="2">Uncharacterized protein</fullName>
    </submittedName>
</protein>
<organism evidence="2 3">
    <name type="scientific">Cuscuta australis</name>
    <dbReference type="NCBI Taxonomy" id="267555"/>
    <lineage>
        <taxon>Eukaryota</taxon>
        <taxon>Viridiplantae</taxon>
        <taxon>Streptophyta</taxon>
        <taxon>Embryophyta</taxon>
        <taxon>Tracheophyta</taxon>
        <taxon>Spermatophyta</taxon>
        <taxon>Magnoliopsida</taxon>
        <taxon>eudicotyledons</taxon>
        <taxon>Gunneridae</taxon>
        <taxon>Pentapetalae</taxon>
        <taxon>asterids</taxon>
        <taxon>lamiids</taxon>
        <taxon>Solanales</taxon>
        <taxon>Convolvulaceae</taxon>
        <taxon>Cuscuteae</taxon>
        <taxon>Cuscuta</taxon>
        <taxon>Cuscuta subgen. Grammica</taxon>
        <taxon>Cuscuta sect. Cleistogrammica</taxon>
    </lineage>
</organism>